<feature type="transmembrane region" description="Helical" evidence="6">
    <location>
        <begin position="194"/>
        <end position="216"/>
    </location>
</feature>
<dbReference type="Pfam" id="PF02683">
    <property type="entry name" value="DsbD_TM"/>
    <property type="match status" value="1"/>
</dbReference>
<protein>
    <submittedName>
        <fullName evidence="8">Cytochrome c-type biogenesis protein</fullName>
    </submittedName>
</protein>
<evidence type="ECO:0000313" key="8">
    <source>
        <dbReference type="EMBL" id="MBM7556466.1"/>
    </source>
</evidence>
<feature type="transmembrane region" description="Helical" evidence="6">
    <location>
        <begin position="157"/>
        <end position="182"/>
    </location>
</feature>
<evidence type="ECO:0000256" key="4">
    <source>
        <dbReference type="ARBA" id="ARBA00022989"/>
    </source>
</evidence>
<dbReference type="PANTHER" id="PTHR31272:SF4">
    <property type="entry name" value="CYTOCHROME C-TYPE BIOGENESIS PROTEIN HI_1454-RELATED"/>
    <property type="match status" value="1"/>
</dbReference>
<dbReference type="EMBL" id="JAFBDQ010000005">
    <property type="protein sequence ID" value="MBM7556466.1"/>
    <property type="molecule type" value="Genomic_DNA"/>
</dbReference>
<dbReference type="InterPro" id="IPR051790">
    <property type="entry name" value="Cytochrome_c-biogenesis_DsbD"/>
</dbReference>
<dbReference type="InterPro" id="IPR003834">
    <property type="entry name" value="Cyt_c_assmbl_TM_dom"/>
</dbReference>
<name>A0A938XUB6_9FIRM</name>
<keyword evidence="4 6" id="KW-1133">Transmembrane helix</keyword>
<evidence type="ECO:0000256" key="5">
    <source>
        <dbReference type="ARBA" id="ARBA00023136"/>
    </source>
</evidence>
<keyword evidence="5 6" id="KW-0472">Membrane</keyword>
<evidence type="ECO:0000256" key="2">
    <source>
        <dbReference type="ARBA" id="ARBA00006143"/>
    </source>
</evidence>
<feature type="transmembrane region" description="Helical" evidence="6">
    <location>
        <begin position="122"/>
        <end position="151"/>
    </location>
</feature>
<feature type="transmembrane region" description="Helical" evidence="6">
    <location>
        <begin position="51"/>
        <end position="76"/>
    </location>
</feature>
<feature type="domain" description="Cytochrome C biogenesis protein transmembrane" evidence="7">
    <location>
        <begin position="7"/>
        <end position="214"/>
    </location>
</feature>
<keyword evidence="9" id="KW-1185">Reference proteome</keyword>
<feature type="transmembrane region" description="Helical" evidence="6">
    <location>
        <begin position="82"/>
        <end position="102"/>
    </location>
</feature>
<evidence type="ECO:0000313" key="9">
    <source>
        <dbReference type="Proteomes" id="UP000774000"/>
    </source>
</evidence>
<feature type="transmembrane region" description="Helical" evidence="6">
    <location>
        <begin position="6"/>
        <end position="30"/>
    </location>
</feature>
<dbReference type="AlphaFoldDB" id="A0A938XUB6"/>
<keyword evidence="3 6" id="KW-0812">Transmembrane</keyword>
<dbReference type="PANTHER" id="PTHR31272">
    <property type="entry name" value="CYTOCHROME C-TYPE BIOGENESIS PROTEIN HI_1454-RELATED"/>
    <property type="match status" value="1"/>
</dbReference>
<accession>A0A938XUB6</accession>
<sequence>MQDVSLFMAVFAGFASFVSPCVLPLVPAYVGYITGSTSEEKQTKTFTLWRAIAFVLGFSLVFIMMGATASYIGKLFAEYKLLFHKISGILIIVFGLHLIGLLKMEFLYKEARVEGPKEATSWITAVLMGMAFAAGWTPCVGPVLASILAYAGSSTTLVQGIILLVFYSLGLGIPFILTAVFIEKFMEVSNKVNKYLPIVSKVSGAVLIIFGILLFLNKVQALSQYFI</sequence>
<evidence type="ECO:0000256" key="6">
    <source>
        <dbReference type="SAM" id="Phobius"/>
    </source>
</evidence>
<comment type="subcellular location">
    <subcellularLocation>
        <location evidence="1">Membrane</location>
        <topology evidence="1">Multi-pass membrane protein</topology>
    </subcellularLocation>
</comment>
<evidence type="ECO:0000259" key="7">
    <source>
        <dbReference type="Pfam" id="PF02683"/>
    </source>
</evidence>
<reference evidence="8" key="1">
    <citation type="submission" date="2021-01" db="EMBL/GenBank/DDBJ databases">
        <title>Genomic Encyclopedia of Type Strains, Phase IV (KMG-IV): sequencing the most valuable type-strain genomes for metagenomic binning, comparative biology and taxonomic classification.</title>
        <authorList>
            <person name="Goeker M."/>
        </authorList>
    </citation>
    <scope>NUCLEOTIDE SEQUENCE</scope>
    <source>
        <strain evidence="8">DSM 23230</strain>
    </source>
</reference>
<proteinExistence type="inferred from homology"/>
<dbReference type="GO" id="GO:0017004">
    <property type="term" value="P:cytochrome complex assembly"/>
    <property type="evidence" value="ECO:0007669"/>
    <property type="project" value="InterPro"/>
</dbReference>
<dbReference type="GO" id="GO:0016020">
    <property type="term" value="C:membrane"/>
    <property type="evidence" value="ECO:0007669"/>
    <property type="project" value="UniProtKB-SubCell"/>
</dbReference>
<comment type="caution">
    <text evidence="8">The sequence shown here is derived from an EMBL/GenBank/DDBJ whole genome shotgun (WGS) entry which is preliminary data.</text>
</comment>
<evidence type="ECO:0000256" key="3">
    <source>
        <dbReference type="ARBA" id="ARBA00022692"/>
    </source>
</evidence>
<dbReference type="RefSeq" id="WP_204701240.1">
    <property type="nucleotide sequence ID" value="NZ_JAFBDQ010000005.1"/>
</dbReference>
<organism evidence="8 9">
    <name type="scientific">Halanaerobacter jeridensis</name>
    <dbReference type="NCBI Taxonomy" id="706427"/>
    <lineage>
        <taxon>Bacteria</taxon>
        <taxon>Bacillati</taxon>
        <taxon>Bacillota</taxon>
        <taxon>Clostridia</taxon>
        <taxon>Halanaerobiales</taxon>
        <taxon>Halobacteroidaceae</taxon>
        <taxon>Halanaerobacter</taxon>
    </lineage>
</organism>
<gene>
    <name evidence="8" type="ORF">JOC47_001309</name>
</gene>
<comment type="similarity">
    <text evidence="2">Belongs to the DsbD family.</text>
</comment>
<dbReference type="Proteomes" id="UP000774000">
    <property type="component" value="Unassembled WGS sequence"/>
</dbReference>
<evidence type="ECO:0000256" key="1">
    <source>
        <dbReference type="ARBA" id="ARBA00004141"/>
    </source>
</evidence>